<evidence type="ECO:0000256" key="3">
    <source>
        <dbReference type="ARBA" id="ARBA00022558"/>
    </source>
</evidence>
<evidence type="ECO:0000256" key="8">
    <source>
        <dbReference type="SAM" id="SignalP"/>
    </source>
</evidence>
<keyword evidence="5" id="KW-0106">Calcium</keyword>
<dbReference type="SUPFAM" id="SSF50998">
    <property type="entry name" value="Quinoprotein alcohol dehydrogenase-like"/>
    <property type="match status" value="1"/>
</dbReference>
<dbReference type="InterPro" id="IPR011047">
    <property type="entry name" value="Quinoprotein_ADH-like_sf"/>
</dbReference>
<feature type="region of interest" description="Disordered" evidence="7">
    <location>
        <begin position="694"/>
        <end position="714"/>
    </location>
</feature>
<keyword evidence="3" id="KW-1029">Fimbrium biogenesis</keyword>
<sequence>MNIRRLLGKLVWACVCLLFAVMVQAGTTDLANAPLVTSASTSVKPNLWFILDDSGSMAWDYMGDWVGGADNGVKVCKGGSTGAANSSYCCQSSAGGSSPNSSSNACWKGSSSSTPSSSFGGFRGEPLFLTNDADGVANGVYYNPAIFYKVPVVYQDSNSGAEDTGKYVSQTSANTSGWTKVKNDGYDVQWSSTDTINLITQFPDLEWCTTTSYTDCLRNDNYILPTSVKINDKTYNVFHAANATGSGSVVSGDPDNPTVSARTFGPHYYTITPGEYCDSKNLRNCQAAQDVTFQFPAKLRWCSDSALTNCQAIKTPTFKYPRFPTNGMSTGGTAGKDAVPASVTFAVSMPNCSSSKKATISQVLINGTNVLVSPTTTPQNSATSLAADLRNASYTSNYTIDTSVTSSKVKINVDLSLGSAGNISSVSIVKTPNSNTCNPSAISVTYTPYSPAVPAVPKTWYGGFYRTDIVPGQTYPVNGVKPATRTDCAAATYCTYDEEMTNFANWWAYYHTRMQMMKSSASLAFQPIGQNYRVGFFTINASAVKTGTEFLNISDFDFSGTTKQKYTWYSKLFSTGPSGSTPLRGALTKAGRLYAKQISGAADPVQYSCQQNFTLLSTDGYWNESEPGGYQLNGSTEVGDQDGSEQRPMLDGNNQANTLADVAEYYYVTDLRTTGLGNCTGVPVPPATTGNTLCSSESPDPYDNVPTGGSDTSAKQHMTTFTLGLGASGYMQFDPGSSYQTQTSGDFFDVSNGTTPNSKAGICSWQSSGSECNWPPTSNNSQPNIDDLWHAAVNGRGSYFSATNPASLATGLQRALAGVTARNGAAAAATTSNPNVSSGDDFVFSSIYTTVQWSGELVRQRIDLDTGAVVKYDPEDPSTYDWVARSILDATPYTSRNIYTKTSAGLQPFTWGSLDATTQSYFSLPYISTTPPTGFNTLSQICTVGTDCIDVSLQDNDHVGGQNLVSFLRGDRSNEGSESDSSKYYRQRAHVLGDLVNAEAVYVRGSLFKYADSGYSDFKDANDKGRLPVVYVAANDGMLHAFNGGDTASGGGTEKWAYIPSFLLPKLYALADKQYYLGDNHRFFADATPVVGDIACPASGCVTSSGGVSGWRTILVGGLNSGGRGYYALDVTNPASTPTLLWEFTDPNMGYTFGNPQITKLTDGTWVVLVTSGYNNVSPGDGKGRLYVINAATGALIRSIATTAGSTTTPSGLGRISTWVNSPAYDNTATAVYGGDLMGNLWRFDPNSAQGVNNPVLLATFKNPSGNAQPITTKPELGDVDGNHVVYVGTGRYLGATDLNDKSVQTFYAVKDPLDNTGYGNPRTAGGFVQQVMTTTTCPAGTSSEVCGSNQTVRIITSNAVDLASANSGWYIDLPDSGERSNTDPTLVFGVLVFTTNVPTTDACSSGGYSYHYLLDYRTGSSLLAVGTGVAAVKAANALATREVVVALPNGKVVSLTRFSDLSNENRAVPLGGKLGPARRVSWRELITNQ</sequence>
<evidence type="ECO:0000256" key="4">
    <source>
        <dbReference type="ARBA" id="ARBA00022723"/>
    </source>
</evidence>
<accession>A0A1Y6D3I6</accession>
<dbReference type="GO" id="GO:0046872">
    <property type="term" value="F:metal ion binding"/>
    <property type="evidence" value="ECO:0007669"/>
    <property type="project" value="UniProtKB-KW"/>
</dbReference>
<dbReference type="InterPro" id="IPR008707">
    <property type="entry name" value="B-propeller_PilY1"/>
</dbReference>
<proteinExistence type="inferred from homology"/>
<dbReference type="Pfam" id="PF05567">
    <property type="entry name" value="T4P_PilY1"/>
    <property type="match status" value="1"/>
</dbReference>
<dbReference type="STRING" id="1760988.SAMN02949497_2766"/>
<dbReference type="EMBL" id="FXAM01000001">
    <property type="protein sequence ID" value="SMF95403.1"/>
    <property type="molecule type" value="Genomic_DNA"/>
</dbReference>
<feature type="domain" description="PilY1 beta-propeller" evidence="9">
    <location>
        <begin position="992"/>
        <end position="1334"/>
    </location>
</feature>
<gene>
    <name evidence="10" type="ORF">SAMN02949497_2766</name>
</gene>
<evidence type="ECO:0000313" key="11">
    <source>
        <dbReference type="Proteomes" id="UP000192923"/>
    </source>
</evidence>
<evidence type="ECO:0000256" key="1">
    <source>
        <dbReference type="ARBA" id="ARBA00004561"/>
    </source>
</evidence>
<reference evidence="10 11" key="1">
    <citation type="submission" date="2016-12" db="EMBL/GenBank/DDBJ databases">
        <authorList>
            <person name="Song W.-J."/>
            <person name="Kurnit D.M."/>
        </authorList>
    </citation>
    <scope>NUCLEOTIDE SEQUENCE [LARGE SCALE GENOMIC DNA]</scope>
    <source>
        <strain evidence="10 11">175</strain>
    </source>
</reference>
<organism evidence="10 11">
    <name type="scientific">Methylomagnum ishizawai</name>
    <dbReference type="NCBI Taxonomy" id="1760988"/>
    <lineage>
        <taxon>Bacteria</taxon>
        <taxon>Pseudomonadati</taxon>
        <taxon>Pseudomonadota</taxon>
        <taxon>Gammaproteobacteria</taxon>
        <taxon>Methylococcales</taxon>
        <taxon>Methylococcaceae</taxon>
        <taxon>Methylomagnum</taxon>
    </lineage>
</organism>
<feature type="signal peptide" evidence="8">
    <location>
        <begin position="1"/>
        <end position="25"/>
    </location>
</feature>
<keyword evidence="11" id="KW-1185">Reference proteome</keyword>
<feature type="chain" id="PRO_5010986317" evidence="8">
    <location>
        <begin position="26"/>
        <end position="1490"/>
    </location>
</feature>
<comment type="similarity">
    <text evidence="2">Belongs to the PilY1 family.</text>
</comment>
<comment type="subcellular location">
    <subcellularLocation>
        <location evidence="1">Fimbrium</location>
    </subcellularLocation>
</comment>
<evidence type="ECO:0000256" key="2">
    <source>
        <dbReference type="ARBA" id="ARBA00008387"/>
    </source>
</evidence>
<dbReference type="OrthoDB" id="7156875at2"/>
<evidence type="ECO:0000256" key="7">
    <source>
        <dbReference type="SAM" id="MobiDB-lite"/>
    </source>
</evidence>
<name>A0A1Y6D3I6_9GAMM</name>
<keyword evidence="8" id="KW-0732">Signal</keyword>
<protein>
    <submittedName>
        <fullName evidence="10">Type IV pilus assembly protein PilY1</fullName>
    </submittedName>
</protein>
<evidence type="ECO:0000256" key="6">
    <source>
        <dbReference type="ARBA" id="ARBA00023263"/>
    </source>
</evidence>
<dbReference type="GO" id="GO:0009289">
    <property type="term" value="C:pilus"/>
    <property type="evidence" value="ECO:0007669"/>
    <property type="project" value="UniProtKB-SubCell"/>
</dbReference>
<keyword evidence="6" id="KW-0281">Fimbrium</keyword>
<evidence type="ECO:0000256" key="5">
    <source>
        <dbReference type="ARBA" id="ARBA00022837"/>
    </source>
</evidence>
<dbReference type="Proteomes" id="UP000192923">
    <property type="component" value="Unassembled WGS sequence"/>
</dbReference>
<dbReference type="RefSeq" id="WP_085213607.1">
    <property type="nucleotide sequence ID" value="NZ_FXAM01000001.1"/>
</dbReference>
<keyword evidence="4" id="KW-0479">Metal-binding</keyword>
<evidence type="ECO:0000259" key="9">
    <source>
        <dbReference type="Pfam" id="PF05567"/>
    </source>
</evidence>
<evidence type="ECO:0000313" key="10">
    <source>
        <dbReference type="EMBL" id="SMF95403.1"/>
    </source>
</evidence>